<dbReference type="PROSITE" id="PS01124">
    <property type="entry name" value="HTH_ARAC_FAMILY_2"/>
    <property type="match status" value="1"/>
</dbReference>
<dbReference type="SUPFAM" id="SSF46689">
    <property type="entry name" value="Homeodomain-like"/>
    <property type="match status" value="1"/>
</dbReference>
<evidence type="ECO:0000259" key="3">
    <source>
        <dbReference type="PROSITE" id="PS01124"/>
    </source>
</evidence>
<dbReference type="EMBL" id="CP023344">
    <property type="protein sequence ID" value="ATC65005.1"/>
    <property type="molecule type" value="Genomic_DNA"/>
</dbReference>
<protein>
    <recommendedName>
        <fullName evidence="3">HTH araC/xylS-type domain-containing protein</fullName>
    </recommendedName>
</protein>
<accession>A0A290Q8G2</accession>
<keyword evidence="5" id="KW-1185">Reference proteome</keyword>
<dbReference type="GO" id="GO:0003700">
    <property type="term" value="F:DNA-binding transcription factor activity"/>
    <property type="evidence" value="ECO:0007669"/>
    <property type="project" value="InterPro"/>
</dbReference>
<evidence type="ECO:0000313" key="5">
    <source>
        <dbReference type="Proteomes" id="UP000217265"/>
    </source>
</evidence>
<organism evidence="4 5">
    <name type="scientific">Nibricoccus aquaticus</name>
    <dbReference type="NCBI Taxonomy" id="2576891"/>
    <lineage>
        <taxon>Bacteria</taxon>
        <taxon>Pseudomonadati</taxon>
        <taxon>Verrucomicrobiota</taxon>
        <taxon>Opitutia</taxon>
        <taxon>Opitutales</taxon>
        <taxon>Opitutaceae</taxon>
        <taxon>Nibricoccus</taxon>
    </lineage>
</organism>
<dbReference type="Proteomes" id="UP000217265">
    <property type="component" value="Chromosome"/>
</dbReference>
<name>A0A290Q8G2_9BACT</name>
<proteinExistence type="predicted"/>
<dbReference type="Gene3D" id="1.10.10.60">
    <property type="entry name" value="Homeodomain-like"/>
    <property type="match status" value="1"/>
</dbReference>
<dbReference type="GO" id="GO:0043565">
    <property type="term" value="F:sequence-specific DNA binding"/>
    <property type="evidence" value="ECO:0007669"/>
    <property type="project" value="InterPro"/>
</dbReference>
<dbReference type="InterPro" id="IPR009057">
    <property type="entry name" value="Homeodomain-like_sf"/>
</dbReference>
<gene>
    <name evidence="4" type="ORF">CMV30_14100</name>
</gene>
<keyword evidence="2" id="KW-0804">Transcription</keyword>
<dbReference type="InterPro" id="IPR018060">
    <property type="entry name" value="HTH_AraC"/>
</dbReference>
<evidence type="ECO:0000313" key="4">
    <source>
        <dbReference type="EMBL" id="ATC65005.1"/>
    </source>
</evidence>
<dbReference type="KEGG" id="vbh:CMV30_14100"/>
<reference evidence="4 5" key="1">
    <citation type="submission" date="2017-09" db="EMBL/GenBank/DDBJ databases">
        <title>Complete genome sequence of Verrucomicrobial strain HZ-65, isolated from freshwater.</title>
        <authorList>
            <person name="Choi A."/>
        </authorList>
    </citation>
    <scope>NUCLEOTIDE SEQUENCE [LARGE SCALE GENOMIC DNA]</scope>
    <source>
        <strain evidence="4 5">HZ-65</strain>
    </source>
</reference>
<evidence type="ECO:0000256" key="1">
    <source>
        <dbReference type="ARBA" id="ARBA00023015"/>
    </source>
</evidence>
<feature type="domain" description="HTH araC/xylS-type" evidence="3">
    <location>
        <begin position="1"/>
        <end position="48"/>
    </location>
</feature>
<dbReference type="AlphaFoldDB" id="A0A290Q8G2"/>
<keyword evidence="1" id="KW-0805">Transcription regulation</keyword>
<evidence type="ECO:0000256" key="2">
    <source>
        <dbReference type="ARBA" id="ARBA00023163"/>
    </source>
</evidence>
<sequence>MEHLTHLRRRRASTTLRSTPAQLEEIAERTGYGSVYSFSTAFRRWSWE</sequence>